<keyword evidence="6" id="KW-1185">Reference proteome</keyword>
<organism evidence="5 6">
    <name type="scientific">Phenylobacterium haematophilum</name>
    <dbReference type="NCBI Taxonomy" id="98513"/>
    <lineage>
        <taxon>Bacteria</taxon>
        <taxon>Pseudomonadati</taxon>
        <taxon>Pseudomonadota</taxon>
        <taxon>Alphaproteobacteria</taxon>
        <taxon>Caulobacterales</taxon>
        <taxon>Caulobacteraceae</taxon>
        <taxon>Phenylobacterium</taxon>
    </lineage>
</organism>
<dbReference type="SUPFAM" id="SSF48452">
    <property type="entry name" value="TPR-like"/>
    <property type="match status" value="1"/>
</dbReference>
<feature type="repeat" description="TPR" evidence="1">
    <location>
        <begin position="92"/>
        <end position="125"/>
    </location>
</feature>
<dbReference type="PROSITE" id="PS50005">
    <property type="entry name" value="TPR"/>
    <property type="match status" value="1"/>
</dbReference>
<evidence type="ECO:0000259" key="4">
    <source>
        <dbReference type="Pfam" id="PF09976"/>
    </source>
</evidence>
<dbReference type="Pfam" id="PF09976">
    <property type="entry name" value="TPR_21"/>
    <property type="match status" value="1"/>
</dbReference>
<name>A0A839ZWS9_9CAUL</name>
<keyword evidence="3" id="KW-0812">Transmembrane</keyword>
<proteinExistence type="predicted"/>
<gene>
    <name evidence="5" type="ORF">GGQ61_000570</name>
</gene>
<evidence type="ECO:0000256" key="2">
    <source>
        <dbReference type="SAM" id="MobiDB-lite"/>
    </source>
</evidence>
<dbReference type="InterPro" id="IPR018704">
    <property type="entry name" value="SecYEG/CpoB_TPR"/>
</dbReference>
<evidence type="ECO:0000313" key="6">
    <source>
        <dbReference type="Proteomes" id="UP000530564"/>
    </source>
</evidence>
<reference evidence="5 6" key="1">
    <citation type="submission" date="2020-08" db="EMBL/GenBank/DDBJ databases">
        <title>Genomic Encyclopedia of Type Strains, Phase IV (KMG-IV): sequencing the most valuable type-strain genomes for metagenomic binning, comparative biology and taxonomic classification.</title>
        <authorList>
            <person name="Goeker M."/>
        </authorList>
    </citation>
    <scope>NUCLEOTIDE SEQUENCE [LARGE SCALE GENOMIC DNA]</scope>
    <source>
        <strain evidence="5 6">DSM 21793</strain>
    </source>
</reference>
<feature type="transmembrane region" description="Helical" evidence="3">
    <location>
        <begin position="20"/>
        <end position="45"/>
    </location>
</feature>
<keyword evidence="3" id="KW-0472">Membrane</keyword>
<dbReference type="EMBL" id="JACIDK010000001">
    <property type="protein sequence ID" value="MBB3889873.1"/>
    <property type="molecule type" value="Genomic_DNA"/>
</dbReference>
<feature type="region of interest" description="Disordered" evidence="2">
    <location>
        <begin position="232"/>
        <end position="258"/>
    </location>
</feature>
<feature type="compositionally biased region" description="Low complexity" evidence="2">
    <location>
        <begin position="235"/>
        <end position="258"/>
    </location>
</feature>
<evidence type="ECO:0000256" key="1">
    <source>
        <dbReference type="PROSITE-ProRule" id="PRU00339"/>
    </source>
</evidence>
<feature type="domain" description="Ancillary SecYEG translocon subunit/Cell division coordinator CpoB TPR" evidence="4">
    <location>
        <begin position="30"/>
        <end position="155"/>
    </location>
</feature>
<evidence type="ECO:0000313" key="5">
    <source>
        <dbReference type="EMBL" id="MBB3889873.1"/>
    </source>
</evidence>
<sequence>MVDVFDEVEEQLRSERYKSIALRVLPILGGVLVVALVAALAVWGYQHFRSQAAAEASEKYAQAIDAFNAGRRDDAIRLWGEVGQGSSKAYKSLALQHLGGLKIADNKTAEAVKLFDEAAEAAPNNIIGDAARLKSAFALLDTAPYKDMEARLTPLTEEGRPYRAEAREALAFSKLMAGDLAGARSDFTVIGLMADAGESTRQRAEAAKALIESGSAKALPATVKAAMALPPPVQLPAGALPPGLAPQAAPQQSAPGAQ</sequence>
<dbReference type="Proteomes" id="UP000530564">
    <property type="component" value="Unassembled WGS sequence"/>
</dbReference>
<dbReference type="InterPro" id="IPR011990">
    <property type="entry name" value="TPR-like_helical_dom_sf"/>
</dbReference>
<protein>
    <recommendedName>
        <fullName evidence="4">Ancillary SecYEG translocon subunit/Cell division coordinator CpoB TPR domain-containing protein</fullName>
    </recommendedName>
</protein>
<dbReference type="InterPro" id="IPR019734">
    <property type="entry name" value="TPR_rpt"/>
</dbReference>
<keyword evidence="1" id="KW-0802">TPR repeat</keyword>
<comment type="caution">
    <text evidence="5">The sequence shown here is derived from an EMBL/GenBank/DDBJ whole genome shotgun (WGS) entry which is preliminary data.</text>
</comment>
<evidence type="ECO:0000256" key="3">
    <source>
        <dbReference type="SAM" id="Phobius"/>
    </source>
</evidence>
<dbReference type="Gene3D" id="1.25.40.10">
    <property type="entry name" value="Tetratricopeptide repeat domain"/>
    <property type="match status" value="1"/>
</dbReference>
<keyword evidence="3" id="KW-1133">Transmembrane helix</keyword>
<dbReference type="AlphaFoldDB" id="A0A839ZWS9"/>
<accession>A0A839ZWS9</accession>
<dbReference type="RefSeq" id="WP_183769797.1">
    <property type="nucleotide sequence ID" value="NZ_JACIDK010000001.1"/>
</dbReference>